<protein>
    <submittedName>
        <fullName evidence="1">Uncharacterized protein</fullName>
    </submittedName>
</protein>
<sequence>MNGLNICIEWCSAEIAWVPSGGTAGACRVREGGKVMEFFWLSTVGAGLTRGARRRMAWRRDAPVSLVAVPECFYADGSFQRFLLSRGCGGFDELFVAHVIYGGPLPFDSYLRTLMKESFKTFPCFIEGFVWFLEKIGDFVSKVIVGILYARKLIALHKID</sequence>
<reference evidence="1" key="1">
    <citation type="journal article" date="2022" name="Int. J. Mol. Sci.">
        <title>Draft Genome of Tanacetum Coccineum: Genomic Comparison of Closely Related Tanacetum-Family Plants.</title>
        <authorList>
            <person name="Yamashiro T."/>
            <person name="Shiraishi A."/>
            <person name="Nakayama K."/>
            <person name="Satake H."/>
        </authorList>
    </citation>
    <scope>NUCLEOTIDE SEQUENCE</scope>
</reference>
<evidence type="ECO:0000313" key="1">
    <source>
        <dbReference type="EMBL" id="GJS99353.1"/>
    </source>
</evidence>
<comment type="caution">
    <text evidence="1">The sequence shown here is derived from an EMBL/GenBank/DDBJ whole genome shotgun (WGS) entry which is preliminary data.</text>
</comment>
<gene>
    <name evidence="1" type="ORF">Tco_0820523</name>
</gene>
<dbReference type="EMBL" id="BQNB010012112">
    <property type="protein sequence ID" value="GJS99353.1"/>
    <property type="molecule type" value="Genomic_DNA"/>
</dbReference>
<reference evidence="1" key="2">
    <citation type="submission" date="2022-01" db="EMBL/GenBank/DDBJ databases">
        <authorList>
            <person name="Yamashiro T."/>
            <person name="Shiraishi A."/>
            <person name="Satake H."/>
            <person name="Nakayama K."/>
        </authorList>
    </citation>
    <scope>NUCLEOTIDE SEQUENCE</scope>
</reference>
<name>A0ABQ5ADZ0_9ASTR</name>
<proteinExistence type="predicted"/>
<keyword evidence="2" id="KW-1185">Reference proteome</keyword>
<dbReference type="Proteomes" id="UP001151760">
    <property type="component" value="Unassembled WGS sequence"/>
</dbReference>
<evidence type="ECO:0000313" key="2">
    <source>
        <dbReference type="Proteomes" id="UP001151760"/>
    </source>
</evidence>
<accession>A0ABQ5ADZ0</accession>
<organism evidence="1 2">
    <name type="scientific">Tanacetum coccineum</name>
    <dbReference type="NCBI Taxonomy" id="301880"/>
    <lineage>
        <taxon>Eukaryota</taxon>
        <taxon>Viridiplantae</taxon>
        <taxon>Streptophyta</taxon>
        <taxon>Embryophyta</taxon>
        <taxon>Tracheophyta</taxon>
        <taxon>Spermatophyta</taxon>
        <taxon>Magnoliopsida</taxon>
        <taxon>eudicotyledons</taxon>
        <taxon>Gunneridae</taxon>
        <taxon>Pentapetalae</taxon>
        <taxon>asterids</taxon>
        <taxon>campanulids</taxon>
        <taxon>Asterales</taxon>
        <taxon>Asteraceae</taxon>
        <taxon>Asteroideae</taxon>
        <taxon>Anthemideae</taxon>
        <taxon>Anthemidinae</taxon>
        <taxon>Tanacetum</taxon>
    </lineage>
</organism>